<sequence length="80" mass="9216">MKQLISRFSNEFETCLSDNISPQDCIKAFIAITTGIKQSLTVSFGKPRPQVDKGWFDSECTQAHKNLKQYLQRQNPDKHE</sequence>
<feature type="non-terminal residue" evidence="1">
    <location>
        <position position="80"/>
    </location>
</feature>
<accession>A0AAV7LK20</accession>
<evidence type="ECO:0000313" key="2">
    <source>
        <dbReference type="Proteomes" id="UP001066276"/>
    </source>
</evidence>
<gene>
    <name evidence="1" type="ORF">NDU88_002893</name>
</gene>
<protein>
    <submittedName>
        <fullName evidence="1">Uncharacterized protein</fullName>
    </submittedName>
</protein>
<reference evidence="1" key="1">
    <citation type="journal article" date="2022" name="bioRxiv">
        <title>Sequencing and chromosome-scale assembly of the giantPleurodeles waltlgenome.</title>
        <authorList>
            <person name="Brown T."/>
            <person name="Elewa A."/>
            <person name="Iarovenko S."/>
            <person name="Subramanian E."/>
            <person name="Araus A.J."/>
            <person name="Petzold A."/>
            <person name="Susuki M."/>
            <person name="Suzuki K.-i.T."/>
            <person name="Hayashi T."/>
            <person name="Toyoda A."/>
            <person name="Oliveira C."/>
            <person name="Osipova E."/>
            <person name="Leigh N.D."/>
            <person name="Simon A."/>
            <person name="Yun M.H."/>
        </authorList>
    </citation>
    <scope>NUCLEOTIDE SEQUENCE</scope>
    <source>
        <strain evidence="1">20211129_DDA</strain>
        <tissue evidence="1">Liver</tissue>
    </source>
</reference>
<organism evidence="1 2">
    <name type="scientific">Pleurodeles waltl</name>
    <name type="common">Iberian ribbed newt</name>
    <dbReference type="NCBI Taxonomy" id="8319"/>
    <lineage>
        <taxon>Eukaryota</taxon>
        <taxon>Metazoa</taxon>
        <taxon>Chordata</taxon>
        <taxon>Craniata</taxon>
        <taxon>Vertebrata</taxon>
        <taxon>Euteleostomi</taxon>
        <taxon>Amphibia</taxon>
        <taxon>Batrachia</taxon>
        <taxon>Caudata</taxon>
        <taxon>Salamandroidea</taxon>
        <taxon>Salamandridae</taxon>
        <taxon>Pleurodelinae</taxon>
        <taxon>Pleurodeles</taxon>
    </lineage>
</organism>
<keyword evidence="2" id="KW-1185">Reference proteome</keyword>
<dbReference type="EMBL" id="JANPWB010000015">
    <property type="protein sequence ID" value="KAJ1089748.1"/>
    <property type="molecule type" value="Genomic_DNA"/>
</dbReference>
<name>A0AAV7LK20_PLEWA</name>
<evidence type="ECO:0000313" key="1">
    <source>
        <dbReference type="EMBL" id="KAJ1089748.1"/>
    </source>
</evidence>
<dbReference type="Proteomes" id="UP001066276">
    <property type="component" value="Chromosome 11"/>
</dbReference>
<dbReference type="AlphaFoldDB" id="A0AAV7LK20"/>
<comment type="caution">
    <text evidence="1">The sequence shown here is derived from an EMBL/GenBank/DDBJ whole genome shotgun (WGS) entry which is preliminary data.</text>
</comment>
<proteinExistence type="predicted"/>